<dbReference type="Pfam" id="PF12832">
    <property type="entry name" value="MFS_1_like"/>
    <property type="match status" value="1"/>
</dbReference>
<dbReference type="PANTHER" id="PTHR23522">
    <property type="entry name" value="BLL5896 PROTEIN"/>
    <property type="match status" value="1"/>
</dbReference>
<evidence type="ECO:0000256" key="2">
    <source>
        <dbReference type="ARBA" id="ARBA00022448"/>
    </source>
</evidence>
<reference evidence="10 11" key="1">
    <citation type="submission" date="2013-03" db="EMBL/GenBank/DDBJ databases">
        <title>Assembly of a new bacterial strain Brevibacillus borstelensis AK1.</title>
        <authorList>
            <person name="Rajan I."/>
            <person name="PoliReddy D."/>
            <person name="Sugumar T."/>
            <person name="Rathinam K."/>
            <person name="Alqarawi S."/>
            <person name="Khalil A.B."/>
            <person name="Sivakumar N."/>
        </authorList>
    </citation>
    <scope>NUCLEOTIDE SEQUENCE [LARGE SCALE GENOMIC DNA]</scope>
    <source>
        <strain evidence="10 11">AK1</strain>
    </source>
</reference>
<dbReference type="PATRIC" id="fig|1300222.3.peg.1883"/>
<feature type="transmembrane region" description="Helical" evidence="8">
    <location>
        <begin position="345"/>
        <end position="368"/>
    </location>
</feature>
<dbReference type="InterPro" id="IPR026032">
    <property type="entry name" value="HcaT-like"/>
</dbReference>
<comment type="caution">
    <text evidence="10">The sequence shown here is derived from an EMBL/GenBank/DDBJ whole genome shotgun (WGS) entry which is preliminary data.</text>
</comment>
<gene>
    <name evidence="10" type="ORF">I532_09137</name>
</gene>
<feature type="transmembrane region" description="Helical" evidence="8">
    <location>
        <begin position="114"/>
        <end position="133"/>
    </location>
</feature>
<accession>M8E0W2</accession>
<comment type="subcellular location">
    <subcellularLocation>
        <location evidence="1">Cell inner membrane</location>
        <topology evidence="1">Multi-pass membrane protein</topology>
    </subcellularLocation>
</comment>
<dbReference type="GO" id="GO:0015528">
    <property type="term" value="F:lactose:proton symporter activity"/>
    <property type="evidence" value="ECO:0007669"/>
    <property type="project" value="TreeGrafter"/>
</dbReference>
<evidence type="ECO:0000256" key="3">
    <source>
        <dbReference type="ARBA" id="ARBA00022475"/>
    </source>
</evidence>
<feature type="transmembrane region" description="Helical" evidence="8">
    <location>
        <begin position="215"/>
        <end position="233"/>
    </location>
</feature>
<feature type="transmembrane region" description="Helical" evidence="8">
    <location>
        <begin position="253"/>
        <end position="274"/>
    </location>
</feature>
<keyword evidence="3" id="KW-1003">Cell membrane</keyword>
<feature type="domain" description="Major facilitator superfamily associated" evidence="9">
    <location>
        <begin position="29"/>
        <end position="378"/>
    </location>
</feature>
<evidence type="ECO:0000259" key="9">
    <source>
        <dbReference type="Pfam" id="PF12832"/>
    </source>
</evidence>
<dbReference type="STRING" id="1300222.I532_09137"/>
<evidence type="ECO:0000256" key="7">
    <source>
        <dbReference type="ARBA" id="ARBA00023136"/>
    </source>
</evidence>
<dbReference type="PIRSF" id="PIRSF004925">
    <property type="entry name" value="HcaT"/>
    <property type="match status" value="1"/>
</dbReference>
<organism evidence="10 11">
    <name type="scientific">Brevibacillus borstelensis AK1</name>
    <dbReference type="NCBI Taxonomy" id="1300222"/>
    <lineage>
        <taxon>Bacteria</taxon>
        <taxon>Bacillati</taxon>
        <taxon>Bacillota</taxon>
        <taxon>Bacilli</taxon>
        <taxon>Bacillales</taxon>
        <taxon>Paenibacillaceae</taxon>
        <taxon>Brevibacillus</taxon>
    </lineage>
</organism>
<dbReference type="InterPro" id="IPR024989">
    <property type="entry name" value="MFS_assoc_dom"/>
</dbReference>
<dbReference type="SUPFAM" id="SSF103473">
    <property type="entry name" value="MFS general substrate transporter"/>
    <property type="match status" value="1"/>
</dbReference>
<evidence type="ECO:0000256" key="4">
    <source>
        <dbReference type="ARBA" id="ARBA00022519"/>
    </source>
</evidence>
<evidence type="ECO:0000313" key="10">
    <source>
        <dbReference type="EMBL" id="EMT52931.1"/>
    </source>
</evidence>
<evidence type="ECO:0000256" key="8">
    <source>
        <dbReference type="SAM" id="Phobius"/>
    </source>
</evidence>
<protein>
    <submittedName>
        <fullName evidence="10">Major facilitator superfamily protein</fullName>
    </submittedName>
</protein>
<feature type="transmembrane region" description="Helical" evidence="8">
    <location>
        <begin position="286"/>
        <end position="305"/>
    </location>
</feature>
<keyword evidence="6 8" id="KW-1133">Transmembrane helix</keyword>
<evidence type="ECO:0000256" key="1">
    <source>
        <dbReference type="ARBA" id="ARBA00004429"/>
    </source>
</evidence>
<feature type="transmembrane region" description="Helical" evidence="8">
    <location>
        <begin position="34"/>
        <end position="53"/>
    </location>
</feature>
<keyword evidence="7 8" id="KW-0472">Membrane</keyword>
<dbReference type="GO" id="GO:0005886">
    <property type="term" value="C:plasma membrane"/>
    <property type="evidence" value="ECO:0007669"/>
    <property type="project" value="UniProtKB-SubCell"/>
</dbReference>
<keyword evidence="11" id="KW-1185">Reference proteome</keyword>
<evidence type="ECO:0000313" key="11">
    <source>
        <dbReference type="Proteomes" id="UP000012081"/>
    </source>
</evidence>
<evidence type="ECO:0000256" key="5">
    <source>
        <dbReference type="ARBA" id="ARBA00022692"/>
    </source>
</evidence>
<feature type="transmembrane region" description="Helical" evidence="8">
    <location>
        <begin position="154"/>
        <end position="171"/>
    </location>
</feature>
<feature type="transmembrane region" description="Helical" evidence="8">
    <location>
        <begin position="311"/>
        <end position="333"/>
    </location>
</feature>
<feature type="transmembrane region" description="Helical" evidence="8">
    <location>
        <begin position="91"/>
        <end position="108"/>
    </location>
</feature>
<sequence>MYVVHPLLCAGSGYGRVSENEHMMAIQALRAYNFFYFSLLSIFISFLPVYLAFRGVSPAQIGILIGMGSFIGILSQPFWGMVSDRRKTIKRVILVTLGLSLVVGFTLLRSSQLWLLFVLVGAMYFFMLPTDPLTESLNYRVAEQHGIHFGSVRTFGAIGYASASLIIGFTVDRIGMENLFWVYAAYGGLAYLLCLVVPDAPVSGKRLSVADLRRFLTYPATLRFFLLVLLAAIPHRTNDSFLGVYVQSLGGNTGMVGLAWFVAAISEVAFFALSPRLLRNGNEIKMITLASAIYAIRYFLCAAFSDPMLVVFLQLMQGITFVIFYTASIQYLYRIIPEEWKATGQTVLAVIFFGISGIIGSFGGGWVFQHWGGAALYQVMAVCSVLGCLYSVMLWKRQPSEGTQ</sequence>
<keyword evidence="2" id="KW-0813">Transport</keyword>
<dbReference type="Gene3D" id="1.20.1250.20">
    <property type="entry name" value="MFS general substrate transporter like domains"/>
    <property type="match status" value="2"/>
</dbReference>
<feature type="transmembrane region" description="Helical" evidence="8">
    <location>
        <begin position="374"/>
        <end position="395"/>
    </location>
</feature>
<evidence type="ECO:0000256" key="6">
    <source>
        <dbReference type="ARBA" id="ARBA00022989"/>
    </source>
</evidence>
<dbReference type="EMBL" id="APBN01000003">
    <property type="protein sequence ID" value="EMT52931.1"/>
    <property type="molecule type" value="Genomic_DNA"/>
</dbReference>
<dbReference type="GO" id="GO:0030395">
    <property type="term" value="F:lactose binding"/>
    <property type="evidence" value="ECO:0007669"/>
    <property type="project" value="TreeGrafter"/>
</dbReference>
<proteinExistence type="predicted"/>
<dbReference type="InterPro" id="IPR036259">
    <property type="entry name" value="MFS_trans_sf"/>
</dbReference>
<keyword evidence="4" id="KW-0997">Cell inner membrane</keyword>
<keyword evidence="5 8" id="KW-0812">Transmembrane</keyword>
<feature type="transmembrane region" description="Helical" evidence="8">
    <location>
        <begin position="183"/>
        <end position="203"/>
    </location>
</feature>
<dbReference type="Proteomes" id="UP000012081">
    <property type="component" value="Unassembled WGS sequence"/>
</dbReference>
<feature type="transmembrane region" description="Helical" evidence="8">
    <location>
        <begin position="59"/>
        <end position="79"/>
    </location>
</feature>
<name>M8E0W2_9BACL</name>
<dbReference type="AlphaFoldDB" id="M8E0W2"/>
<dbReference type="PANTHER" id="PTHR23522:SF10">
    <property type="entry name" value="3-PHENYLPROPIONIC ACID TRANSPORTER-RELATED"/>
    <property type="match status" value="1"/>
</dbReference>